<feature type="transmembrane region" description="Helical" evidence="1">
    <location>
        <begin position="5"/>
        <end position="22"/>
    </location>
</feature>
<organism evidence="2 3">
    <name type="scientific">Achromobacter phage Motura</name>
    <dbReference type="NCBI Taxonomy" id="2591403"/>
    <lineage>
        <taxon>Viruses</taxon>
        <taxon>Duplodnaviria</taxon>
        <taxon>Heunggongvirae</taxon>
        <taxon>Uroviricota</taxon>
        <taxon>Caudoviricetes</taxon>
        <taxon>Moturavirus</taxon>
        <taxon>Moturavirus motura</taxon>
    </lineage>
</organism>
<name>A0A514CSS5_9CAUD</name>
<dbReference type="GeneID" id="56135980"/>
<dbReference type="RefSeq" id="YP_009903704.1">
    <property type="nucleotide sequence ID" value="NC_049849.1"/>
</dbReference>
<dbReference type="Proteomes" id="UP000320799">
    <property type="component" value="Segment"/>
</dbReference>
<dbReference type="EMBL" id="MN094788">
    <property type="protein sequence ID" value="QDH83523.1"/>
    <property type="molecule type" value="Genomic_DNA"/>
</dbReference>
<keyword evidence="1" id="KW-1133">Transmembrane helix</keyword>
<reference evidence="2 3" key="1">
    <citation type="submission" date="2019-06" db="EMBL/GenBank/DDBJ databases">
        <authorList>
            <person name="Kincaid V.D."/>
            <person name="Fuller A."/>
            <person name="Hodges K."/>
            <person name="Bansal M."/>
            <person name="Essig J."/>
            <person name="Johnson A."/>
        </authorList>
    </citation>
    <scope>NUCLEOTIDE SEQUENCE [LARGE SCALE GENOMIC DNA]</scope>
</reference>
<evidence type="ECO:0000313" key="3">
    <source>
        <dbReference type="Proteomes" id="UP000320799"/>
    </source>
</evidence>
<evidence type="ECO:0000256" key="1">
    <source>
        <dbReference type="SAM" id="Phobius"/>
    </source>
</evidence>
<sequence length="70" mass="8258">MNTGYINLFAALVSVYFIWVILSGLPKWRDKYPMLPWKDLNFYAWLGVVVLVFDGIDFAMRGLEKLQWLN</sequence>
<evidence type="ECO:0000313" key="2">
    <source>
        <dbReference type="EMBL" id="QDH83523.1"/>
    </source>
</evidence>
<feature type="transmembrane region" description="Helical" evidence="1">
    <location>
        <begin position="42"/>
        <end position="60"/>
    </location>
</feature>
<keyword evidence="1" id="KW-0472">Membrane</keyword>
<dbReference type="KEGG" id="vg:56135980"/>
<accession>A0A514CSS5</accession>
<keyword evidence="1" id="KW-0812">Transmembrane</keyword>
<proteinExistence type="predicted"/>
<keyword evidence="3" id="KW-1185">Reference proteome</keyword>
<protein>
    <submittedName>
        <fullName evidence="2">Uncharacterized protein</fullName>
    </submittedName>
</protein>